<evidence type="ECO:0000256" key="2">
    <source>
        <dbReference type="SAM" id="MobiDB-lite"/>
    </source>
</evidence>
<feature type="compositionally biased region" description="Basic and acidic residues" evidence="2">
    <location>
        <begin position="787"/>
        <end position="801"/>
    </location>
</feature>
<sequence>MEDDREYYTHPDRMRGATGRKQNAMMHQQLKSFETMLRTFLEGHETGSLYRALARVIPHNRHVYSLDGLNDYANQWYRDREEIHVDDHSIIKRIEEFNQEILYLKQMKTIFDDRIYSVLFEFYYEMVMEEIPQATKLLERGRRASNDVRGSNLLVMSNIEGYAALHEPMPVKKLCDISKDCEKLFSIIHQLQHIDIRWGSLLKSEEVDVELFDPDSIHDVKLYPNYLRFEAVLRLIPDVMRKIQSAIKLTKSWWYQAERIRRRLRGQKIRDDIASDQPSENDPNQIAESLEENEPMTEQIPTKGHSTTPYRSSSDHKTEAVRDIDEYTNYHSPSVDYRIEDRQHIDNDEEGSGRPIERNPYTEEDKPSQSRINPEQEMITPRQTYPAVIETVENRLKELSTSIALTQMDLASETNELEFFNRRQQRIRKLKSNLKRAINAMEAMHDELKSYRRVKEQLILQLEEVEDLSERRHISGKLKTLDEKVKDIQELSQVIEYRHKLMTSDLKLELDLRETFTRYQNEVEGRVDLLKSSVQEEEEKRVQLEHELMLLRPQAVLDGQDHECLQDNRTSNKARQNVYQMNKSRSVPRASKNGMKSVPWFGNSSQSLDESNRTDDDLDNINRESYSPDLLLGQLRSDNSSWDQQRILDDRKHLNRTTSSPDILSHMRRTSLDSGVNGSRIMNRDNMVRPGKGKKNPRLSHQMPQTSGDTSDHDSAKDIQDRSSTKQTQRTSVPEIKYVPPSSKGKKKHRKPKAPERILSDENEDVNDSFGYGGYNSRHGGPYQDTNHSDHNDRGTDEGRNRQRRPSSPTKRSNLPTRNLKRLPRGSLGLNNKAAPVQKQPPLPQLREEDDPSPAPRKDRTPRMYDPKRGSLDSVINSPLPLYSYMPLSVDQSGKRELGGDGGSRKVKNAHRRKPRIKSDQPDILSPLYKPNQTQRRKNPPVSHIPVKTTY</sequence>
<reference evidence="4" key="1">
    <citation type="submission" date="2015-02" db="EMBL/GenBank/DDBJ databases">
        <title>Genome sequencing for Strongylocentrotus purpuratus.</title>
        <authorList>
            <person name="Murali S."/>
            <person name="Liu Y."/>
            <person name="Vee V."/>
            <person name="English A."/>
            <person name="Wang M."/>
            <person name="Skinner E."/>
            <person name="Han Y."/>
            <person name="Muzny D.M."/>
            <person name="Worley K.C."/>
            <person name="Gibbs R.A."/>
        </authorList>
    </citation>
    <scope>NUCLEOTIDE SEQUENCE</scope>
</reference>
<dbReference type="RefSeq" id="XP_030846804.1">
    <property type="nucleotide sequence ID" value="XM_030990944.1"/>
</dbReference>
<feature type="coiled-coil region" evidence="1">
    <location>
        <begin position="520"/>
        <end position="547"/>
    </location>
</feature>
<dbReference type="PANTHER" id="PTHR35838">
    <property type="entry name" value="CHROMOSOME 21, WHOLE GENOME SHOTGUN SEQUENCE"/>
    <property type="match status" value="1"/>
</dbReference>
<organism evidence="3 4">
    <name type="scientific">Strongylocentrotus purpuratus</name>
    <name type="common">Purple sea urchin</name>
    <dbReference type="NCBI Taxonomy" id="7668"/>
    <lineage>
        <taxon>Eukaryota</taxon>
        <taxon>Metazoa</taxon>
        <taxon>Echinodermata</taxon>
        <taxon>Eleutherozoa</taxon>
        <taxon>Echinozoa</taxon>
        <taxon>Echinoidea</taxon>
        <taxon>Euechinoidea</taxon>
        <taxon>Echinacea</taxon>
        <taxon>Camarodonta</taxon>
        <taxon>Echinidea</taxon>
        <taxon>Strongylocentrotidae</taxon>
        <taxon>Strongylocentrotus</taxon>
    </lineage>
</organism>
<feature type="compositionally biased region" description="Basic and acidic residues" evidence="2">
    <location>
        <begin position="313"/>
        <end position="325"/>
    </location>
</feature>
<proteinExistence type="predicted"/>
<feature type="region of interest" description="Disordered" evidence="2">
    <location>
        <begin position="289"/>
        <end position="375"/>
    </location>
</feature>
<keyword evidence="1" id="KW-0175">Coiled coil</keyword>
<dbReference type="InParanoid" id="A0A7M7P5V2"/>
<name>A0A7M7P5V2_STRPU</name>
<evidence type="ECO:0000313" key="4">
    <source>
        <dbReference type="Proteomes" id="UP000007110"/>
    </source>
</evidence>
<evidence type="ECO:0000313" key="3">
    <source>
        <dbReference type="EnsemblMetazoa" id="XP_030846804"/>
    </source>
</evidence>
<evidence type="ECO:0000256" key="1">
    <source>
        <dbReference type="SAM" id="Coils"/>
    </source>
</evidence>
<dbReference type="GeneID" id="105436583"/>
<dbReference type="AlphaFoldDB" id="A0A7M7P5V2"/>
<dbReference type="KEGG" id="spu:105436583"/>
<feature type="compositionally biased region" description="Polar residues" evidence="2">
    <location>
        <begin position="806"/>
        <end position="817"/>
    </location>
</feature>
<feature type="region of interest" description="Disordered" evidence="2">
    <location>
        <begin position="566"/>
        <end position="622"/>
    </location>
</feature>
<dbReference type="EnsemblMetazoa" id="XM_030990944">
    <property type="protein sequence ID" value="XP_030846804"/>
    <property type="gene ID" value="LOC105436583"/>
</dbReference>
<dbReference type="Proteomes" id="UP000007110">
    <property type="component" value="Unassembled WGS sequence"/>
</dbReference>
<feature type="compositionally biased region" description="Basic and acidic residues" evidence="2">
    <location>
        <begin position="337"/>
        <end position="368"/>
    </location>
</feature>
<feature type="compositionally biased region" description="Basic and acidic residues" evidence="2">
    <location>
        <begin position="856"/>
        <end position="871"/>
    </location>
</feature>
<accession>A0A7M7P5V2</accession>
<feature type="compositionally biased region" description="Basic and acidic residues" evidence="2">
    <location>
        <begin position="710"/>
        <end position="724"/>
    </location>
</feature>
<protein>
    <submittedName>
        <fullName evidence="3">Uncharacterized protein</fullName>
    </submittedName>
</protein>
<dbReference type="OrthoDB" id="9949627at2759"/>
<feature type="compositionally biased region" description="Basic residues" evidence="2">
    <location>
        <begin position="905"/>
        <end position="916"/>
    </location>
</feature>
<keyword evidence="4" id="KW-1185">Reference proteome</keyword>
<feature type="compositionally biased region" description="Polar residues" evidence="2">
    <location>
        <begin position="567"/>
        <end position="585"/>
    </location>
</feature>
<feature type="coiled-coil region" evidence="1">
    <location>
        <begin position="420"/>
        <end position="471"/>
    </location>
</feature>
<dbReference type="PANTHER" id="PTHR35838:SF1">
    <property type="entry name" value="TRICHOHYALIN-LIKE"/>
    <property type="match status" value="1"/>
</dbReference>
<feature type="region of interest" description="Disordered" evidence="2">
    <location>
        <begin position="653"/>
        <end position="951"/>
    </location>
</feature>
<dbReference type="OMA" id="LEFFNRR"/>
<reference evidence="3" key="2">
    <citation type="submission" date="2021-01" db="UniProtKB">
        <authorList>
            <consortium name="EnsemblMetazoa"/>
        </authorList>
    </citation>
    <scope>IDENTIFICATION</scope>
</reference>